<evidence type="ECO:0000313" key="2">
    <source>
        <dbReference type="EMBL" id="MEY8244869.1"/>
    </source>
</evidence>
<accession>A0ABV4CXT0</accession>
<dbReference type="EMBL" id="JBCLPP010000009">
    <property type="protein sequence ID" value="MEY8244869.1"/>
    <property type="molecule type" value="Genomic_DNA"/>
</dbReference>
<gene>
    <name evidence="2" type="ORF">AAK873_04435</name>
</gene>
<dbReference type="InterPro" id="IPR011990">
    <property type="entry name" value="TPR-like_helical_dom_sf"/>
</dbReference>
<dbReference type="Gene3D" id="1.25.40.10">
    <property type="entry name" value="Tetratricopeptide repeat domain"/>
    <property type="match status" value="4"/>
</dbReference>
<dbReference type="InterPro" id="IPR019734">
    <property type="entry name" value="TPR_rpt"/>
</dbReference>
<keyword evidence="1" id="KW-0802">TPR repeat</keyword>
<feature type="repeat" description="TPR" evidence="1">
    <location>
        <begin position="298"/>
        <end position="331"/>
    </location>
</feature>
<evidence type="ECO:0000256" key="1">
    <source>
        <dbReference type="PROSITE-ProRule" id="PRU00339"/>
    </source>
</evidence>
<comment type="caution">
    <text evidence="2">The sequence shown here is derived from an EMBL/GenBank/DDBJ whole genome shotgun (WGS) entry which is preliminary data.</text>
</comment>
<feature type="repeat" description="TPR" evidence="1">
    <location>
        <begin position="336"/>
        <end position="369"/>
    </location>
</feature>
<keyword evidence="3" id="KW-1185">Reference proteome</keyword>
<name>A0ABV4CXT0_9BACT</name>
<dbReference type="RefSeq" id="WP_369863263.1">
    <property type="nucleotide sequence ID" value="NZ_JBCLPP010000009.1"/>
</dbReference>
<protein>
    <submittedName>
        <fullName evidence="2">Tetratricopeptide repeat protein</fullName>
    </submittedName>
</protein>
<reference evidence="2 3" key="1">
    <citation type="submission" date="2024-03" db="EMBL/GenBank/DDBJ databases">
        <title>Mouse gut bacterial collection (mGBC) of GemPharmatech.</title>
        <authorList>
            <person name="He Y."/>
            <person name="Dong L."/>
            <person name="Wu D."/>
            <person name="Gao X."/>
            <person name="Lin Z."/>
        </authorList>
    </citation>
    <scope>NUCLEOTIDE SEQUENCE [LARGE SCALE GENOMIC DNA]</scope>
    <source>
        <strain evidence="2 3">54-13</strain>
    </source>
</reference>
<dbReference type="PROSITE" id="PS50005">
    <property type="entry name" value="TPR"/>
    <property type="match status" value="2"/>
</dbReference>
<dbReference type="Proteomes" id="UP001565200">
    <property type="component" value="Unassembled WGS sequence"/>
</dbReference>
<dbReference type="Pfam" id="PF13432">
    <property type="entry name" value="TPR_16"/>
    <property type="match status" value="1"/>
</dbReference>
<sequence length="900" mass="103538">MRKNTALTRNYQAFITRYNIYYNGDEHYKTTLREMERSYEDDFTRLLYLHPADARACPDAPQPSGDFSRSIEKAQKAIQLRSIKRKPARKAGKSRDQKYREWMKREEYNPFLHNAWLMLGRSQYNNGDFIGAASTFQYIAKHFSWLPATVTEARLWQARAYCSLGWYFDAEAILSKMPATDIASGEIEELYDMAYASMYINSSDQSQAIPYVRGALRHASRTQKPRLYFLLGQLYALSGKNSEAYDAYAMAARGGAPYRTRLNARIRQSEVFHGSDIRGEVKSLRRMARYERNSPYLDLIYYAIGNLYLSRRDTAEAVENYRLAVERSTRDGIDRAVARLALGSIYFDRRDYEAAQICYAEALPVLPSTYPGYVSIRRRSDVLDRLAVYAQNVRLNDSLLRLADMTERERMDIVNRLIAARRRTDREEAERIRREEYIALQGGGNPADGIAGQASAPVAFELNTDDSWYFYNSTVRSAGRDAFLRRWGARRLEDDWRRRDRTVSGLASLDEDVADGSLSDTDFEDTDVKEYNGDFDLYSPEYYLSRIPSTPMQRMAAVNIICDGMYNIGLILKDDLGAYPEAADEWLRLLDRYPDNIYRRDIYYNMYLMYMREGDVVAAGGYRQLILEHFPDSPEGQALIDPDFLDNKRRMYAEEERLYERAYEAYLENRNADVHALCDTITRLSPTSRLIPKFMFLEALCHVTEGDAERFRSILETMLRRYPDTELAPVASSYLKGLAEGRSLNAGGDNVRGLAWTTRLASDTAAVVSDSVFFELDSAAPHVMVLVYPVDEVSGNKLLYDVARHNFSTFVVSDFDLEPMNFGRLGLLVVKGFANFDEIVRYRRILEDDPELQLPAQVRPVMISVDDFNRLVNEGRSFDDYFRYVDERSAESPVVAGPVL</sequence>
<proteinExistence type="predicted"/>
<dbReference type="SUPFAM" id="SSF48452">
    <property type="entry name" value="TPR-like"/>
    <property type="match status" value="2"/>
</dbReference>
<organism evidence="2 3">
    <name type="scientific">Heminiphilus faecis</name>
    <dbReference type="NCBI Taxonomy" id="2601703"/>
    <lineage>
        <taxon>Bacteria</taxon>
        <taxon>Pseudomonadati</taxon>
        <taxon>Bacteroidota</taxon>
        <taxon>Bacteroidia</taxon>
        <taxon>Bacteroidales</taxon>
        <taxon>Muribaculaceae</taxon>
        <taxon>Heminiphilus</taxon>
    </lineage>
</organism>
<dbReference type="SMART" id="SM00028">
    <property type="entry name" value="TPR"/>
    <property type="match status" value="4"/>
</dbReference>
<evidence type="ECO:0000313" key="3">
    <source>
        <dbReference type="Proteomes" id="UP001565200"/>
    </source>
</evidence>